<name>A0A1H3BKR9_ALLWA</name>
<dbReference type="SUPFAM" id="SSF81343">
    <property type="entry name" value="Fumarate reductase respiratory complex transmembrane subunits"/>
    <property type="match status" value="1"/>
</dbReference>
<evidence type="ECO:0000256" key="7">
    <source>
        <dbReference type="ARBA" id="ARBA00022475"/>
    </source>
</evidence>
<dbReference type="PANTHER" id="PTHR38689:SF1">
    <property type="entry name" value="SUCCINATE DEHYDROGENASE HYDROPHOBIC MEMBRANE ANCHOR SUBUNIT"/>
    <property type="match status" value="1"/>
</dbReference>
<dbReference type="GO" id="GO:0006099">
    <property type="term" value="P:tricarboxylic acid cycle"/>
    <property type="evidence" value="ECO:0007669"/>
    <property type="project" value="UniProtKB-UniPathway"/>
</dbReference>
<keyword evidence="15" id="KW-0408">Iron</keyword>
<feature type="transmembrane region" description="Helical" evidence="17">
    <location>
        <begin position="83"/>
        <end position="105"/>
    </location>
</feature>
<evidence type="ECO:0000313" key="18">
    <source>
        <dbReference type="EMBL" id="SDX42543.1"/>
    </source>
</evidence>
<dbReference type="RefSeq" id="WP_091331823.1">
    <property type="nucleotide sequence ID" value="NZ_FNOW01000003.1"/>
</dbReference>
<keyword evidence="9" id="KW-0816">Tricarboxylic acid cycle</keyword>
<accession>A0A1H3BKR9</accession>
<keyword evidence="12" id="KW-0479">Metal-binding</keyword>
<feature type="transmembrane region" description="Helical" evidence="17">
    <location>
        <begin position="51"/>
        <end position="71"/>
    </location>
</feature>
<dbReference type="InterPro" id="IPR000701">
    <property type="entry name" value="SuccDH_FuR_B_TM-su"/>
</dbReference>
<evidence type="ECO:0000256" key="15">
    <source>
        <dbReference type="ARBA" id="ARBA00023004"/>
    </source>
</evidence>
<keyword evidence="6" id="KW-0813">Transport</keyword>
<evidence type="ECO:0000256" key="14">
    <source>
        <dbReference type="ARBA" id="ARBA00022989"/>
    </source>
</evidence>
<keyword evidence="14 17" id="KW-1133">Transmembrane helix</keyword>
<evidence type="ECO:0000256" key="5">
    <source>
        <dbReference type="ARBA" id="ARBA00019425"/>
    </source>
</evidence>
<keyword evidence="19" id="KW-1185">Reference proteome</keyword>
<dbReference type="GO" id="GO:0046872">
    <property type="term" value="F:metal ion binding"/>
    <property type="evidence" value="ECO:0007669"/>
    <property type="project" value="UniProtKB-KW"/>
</dbReference>
<evidence type="ECO:0000256" key="2">
    <source>
        <dbReference type="ARBA" id="ARBA00004050"/>
    </source>
</evidence>
<evidence type="ECO:0000256" key="3">
    <source>
        <dbReference type="ARBA" id="ARBA00004429"/>
    </source>
</evidence>
<evidence type="ECO:0000256" key="12">
    <source>
        <dbReference type="ARBA" id="ARBA00022723"/>
    </source>
</evidence>
<dbReference type="GO" id="GO:0020037">
    <property type="term" value="F:heme binding"/>
    <property type="evidence" value="ECO:0007669"/>
    <property type="project" value="InterPro"/>
</dbReference>
<evidence type="ECO:0000256" key="4">
    <source>
        <dbReference type="ARBA" id="ARBA00005163"/>
    </source>
</evidence>
<comment type="subcellular location">
    <subcellularLocation>
        <location evidence="3">Cell inner membrane</location>
        <topology evidence="3">Multi-pass membrane protein</topology>
    </subcellularLocation>
</comment>
<dbReference type="EMBL" id="FNOW01000003">
    <property type="protein sequence ID" value="SDX42543.1"/>
    <property type="molecule type" value="Genomic_DNA"/>
</dbReference>
<dbReference type="Gene3D" id="1.20.1300.10">
    <property type="entry name" value="Fumarate reductase/succinate dehydrogenase, transmembrane subunit"/>
    <property type="match status" value="1"/>
</dbReference>
<evidence type="ECO:0000256" key="17">
    <source>
        <dbReference type="SAM" id="Phobius"/>
    </source>
</evidence>
<dbReference type="GO" id="GO:0005886">
    <property type="term" value="C:plasma membrane"/>
    <property type="evidence" value="ECO:0007669"/>
    <property type="project" value="UniProtKB-SubCell"/>
</dbReference>
<reference evidence="19" key="1">
    <citation type="submission" date="2016-10" db="EMBL/GenBank/DDBJ databases">
        <authorList>
            <person name="Varghese N."/>
            <person name="Submissions S."/>
        </authorList>
    </citation>
    <scope>NUCLEOTIDE SEQUENCE [LARGE SCALE GENOMIC DNA]</scope>
    <source>
        <strain evidence="19">DSM 173</strain>
    </source>
</reference>
<comment type="pathway">
    <text evidence="4">Carbohydrate metabolism; tricarboxylic acid cycle.</text>
</comment>
<dbReference type="GO" id="GO:0009055">
    <property type="term" value="F:electron transfer activity"/>
    <property type="evidence" value="ECO:0007669"/>
    <property type="project" value="TreeGrafter"/>
</dbReference>
<evidence type="ECO:0000313" key="19">
    <source>
        <dbReference type="Proteomes" id="UP000198672"/>
    </source>
</evidence>
<sequence length="112" mass="12238">MSRHASGLMAWLMQRATAVYLALAALYLLWFVSVDPPADHAALVAWISQPLVRLGVLLAVSLLVAHSWVGVRNVLMDYIHPLWLRLALLLLGGGLVLASGLWLMWVVMVAGV</sequence>
<evidence type="ECO:0000256" key="10">
    <source>
        <dbReference type="ARBA" id="ARBA00022617"/>
    </source>
</evidence>
<keyword evidence="13" id="KW-0249">Electron transport</keyword>
<keyword evidence="7" id="KW-1003">Cell membrane</keyword>
<evidence type="ECO:0000256" key="9">
    <source>
        <dbReference type="ARBA" id="ARBA00022532"/>
    </source>
</evidence>
<dbReference type="UniPathway" id="UPA00223"/>
<comment type="cofactor">
    <cofactor evidence="1">
        <name>heme</name>
        <dbReference type="ChEBI" id="CHEBI:30413"/>
    </cofactor>
</comment>
<keyword evidence="11 17" id="KW-0812">Transmembrane</keyword>
<gene>
    <name evidence="18" type="ORF">SAMN05421644_10367</name>
</gene>
<keyword evidence="16 17" id="KW-0472">Membrane</keyword>
<dbReference type="GO" id="GO:0017004">
    <property type="term" value="P:cytochrome complex assembly"/>
    <property type="evidence" value="ECO:0007669"/>
    <property type="project" value="TreeGrafter"/>
</dbReference>
<protein>
    <recommendedName>
        <fullName evidence="5">Succinate dehydrogenase hydrophobic membrane anchor subunit</fullName>
    </recommendedName>
</protein>
<evidence type="ECO:0000256" key="6">
    <source>
        <dbReference type="ARBA" id="ARBA00022448"/>
    </source>
</evidence>
<evidence type="ECO:0000256" key="1">
    <source>
        <dbReference type="ARBA" id="ARBA00001971"/>
    </source>
</evidence>
<dbReference type="InterPro" id="IPR034804">
    <property type="entry name" value="SQR/QFR_C/D"/>
</dbReference>
<keyword evidence="8" id="KW-0997">Cell inner membrane</keyword>
<dbReference type="STRING" id="61595.SAMN05421644_10367"/>
<organism evidence="18 19">
    <name type="scientific">Allochromatium warmingii</name>
    <name type="common">Chromatium warmingii</name>
    <dbReference type="NCBI Taxonomy" id="61595"/>
    <lineage>
        <taxon>Bacteria</taxon>
        <taxon>Pseudomonadati</taxon>
        <taxon>Pseudomonadota</taxon>
        <taxon>Gammaproteobacteria</taxon>
        <taxon>Chromatiales</taxon>
        <taxon>Chromatiaceae</taxon>
        <taxon>Allochromatium</taxon>
    </lineage>
</organism>
<evidence type="ECO:0000256" key="8">
    <source>
        <dbReference type="ARBA" id="ARBA00022519"/>
    </source>
</evidence>
<dbReference type="PANTHER" id="PTHR38689">
    <property type="entry name" value="SUCCINATE DEHYDROGENASE HYDROPHOBIC MEMBRANE ANCHOR SUBUNIT"/>
    <property type="match status" value="1"/>
</dbReference>
<dbReference type="AlphaFoldDB" id="A0A1H3BKR9"/>
<keyword evidence="10" id="KW-0349">Heme</keyword>
<evidence type="ECO:0000256" key="13">
    <source>
        <dbReference type="ARBA" id="ARBA00022982"/>
    </source>
</evidence>
<comment type="function">
    <text evidence="2">Membrane-anchoring subunit of succinate dehydrogenase (SDH).</text>
</comment>
<dbReference type="NCBIfam" id="TIGR02968">
    <property type="entry name" value="succ_dehyd_anc"/>
    <property type="match status" value="1"/>
</dbReference>
<dbReference type="Pfam" id="PF01127">
    <property type="entry name" value="Sdh_cyt"/>
    <property type="match status" value="1"/>
</dbReference>
<evidence type="ECO:0000256" key="16">
    <source>
        <dbReference type="ARBA" id="ARBA00023136"/>
    </source>
</evidence>
<proteinExistence type="predicted"/>
<dbReference type="Proteomes" id="UP000198672">
    <property type="component" value="Unassembled WGS sequence"/>
</dbReference>
<evidence type="ECO:0000256" key="11">
    <source>
        <dbReference type="ARBA" id="ARBA00022692"/>
    </source>
</evidence>
<dbReference type="InterPro" id="IPR014312">
    <property type="entry name" value="Succ_DH_anchor"/>
</dbReference>